<proteinExistence type="predicted"/>
<organism evidence="1 2">
    <name type="scientific">Zingiber officinale</name>
    <name type="common">Ginger</name>
    <name type="synonym">Amomum zingiber</name>
    <dbReference type="NCBI Taxonomy" id="94328"/>
    <lineage>
        <taxon>Eukaryota</taxon>
        <taxon>Viridiplantae</taxon>
        <taxon>Streptophyta</taxon>
        <taxon>Embryophyta</taxon>
        <taxon>Tracheophyta</taxon>
        <taxon>Spermatophyta</taxon>
        <taxon>Magnoliopsida</taxon>
        <taxon>Liliopsida</taxon>
        <taxon>Zingiberales</taxon>
        <taxon>Zingiberaceae</taxon>
        <taxon>Zingiber</taxon>
    </lineage>
</organism>
<comment type="caution">
    <text evidence="1">The sequence shown here is derived from an EMBL/GenBank/DDBJ whole genome shotgun (WGS) entry which is preliminary data.</text>
</comment>
<name>A0A8J5KA89_ZINOF</name>
<dbReference type="PANTHER" id="PTHR34796">
    <property type="entry name" value="EXPRESSED PROTEIN"/>
    <property type="match status" value="1"/>
</dbReference>
<dbReference type="EMBL" id="JACMSC010000016">
    <property type="protein sequence ID" value="KAG6480780.1"/>
    <property type="molecule type" value="Genomic_DNA"/>
</dbReference>
<gene>
    <name evidence="1" type="ORF">ZIOFF_057366</name>
</gene>
<sequence>MVVATLELSKVEVMASVSRFAPSSVSFLLPRSLPPFLPAESFFIRRHRLLSVRPRSDSLRARRRLSGGRLEYSLDDEDEQPSDGEGTGFGRAVELFNGREYYRCHDFLEELWYDAEEPIRTLLHGILQCAVGLHHLFNQNHRGAMMELGEGLCKLRKMDLENGPFFQFEEEVSATLEFLYQTQKELAACTSEICLPMDGSERSYQLLGSFAAGQQLYKLSLDQQGAAYITFSFVPEQSSYEPLKVKVPTLHATEDHLRAFEHR</sequence>
<dbReference type="Gene3D" id="1.10.3450.10">
    <property type="entry name" value="TTHA0068-like"/>
    <property type="match status" value="1"/>
</dbReference>
<dbReference type="InterPro" id="IPR005500">
    <property type="entry name" value="DUF309"/>
</dbReference>
<accession>A0A8J5KA89</accession>
<reference evidence="1 2" key="1">
    <citation type="submission" date="2020-08" db="EMBL/GenBank/DDBJ databases">
        <title>Plant Genome Project.</title>
        <authorList>
            <person name="Zhang R.-G."/>
        </authorList>
    </citation>
    <scope>NUCLEOTIDE SEQUENCE [LARGE SCALE GENOMIC DNA]</scope>
    <source>
        <tissue evidence="1">Rhizome</tissue>
    </source>
</reference>
<dbReference type="SUPFAM" id="SSF140663">
    <property type="entry name" value="TTHA0068-like"/>
    <property type="match status" value="1"/>
</dbReference>
<dbReference type="PANTHER" id="PTHR34796:SF1">
    <property type="entry name" value="EXPRESSED PROTEIN"/>
    <property type="match status" value="1"/>
</dbReference>
<dbReference type="Pfam" id="PF03745">
    <property type="entry name" value="DUF309"/>
    <property type="match status" value="1"/>
</dbReference>
<dbReference type="AlphaFoldDB" id="A0A8J5KA89"/>
<protein>
    <recommendedName>
        <fullName evidence="3">DUF309 domain-containing protein</fullName>
    </recommendedName>
</protein>
<dbReference type="Proteomes" id="UP000734854">
    <property type="component" value="Unassembled WGS sequence"/>
</dbReference>
<evidence type="ECO:0008006" key="3">
    <source>
        <dbReference type="Google" id="ProtNLM"/>
    </source>
</evidence>
<keyword evidence="2" id="KW-1185">Reference proteome</keyword>
<dbReference type="InterPro" id="IPR023203">
    <property type="entry name" value="TTHA0068_sf"/>
</dbReference>
<evidence type="ECO:0000313" key="1">
    <source>
        <dbReference type="EMBL" id="KAG6480780.1"/>
    </source>
</evidence>
<evidence type="ECO:0000313" key="2">
    <source>
        <dbReference type="Proteomes" id="UP000734854"/>
    </source>
</evidence>